<dbReference type="AlphaFoldDB" id="A0A840ZID1"/>
<organism evidence="3 4">
    <name type="scientific">Methylorubrum rhodinum</name>
    <dbReference type="NCBI Taxonomy" id="29428"/>
    <lineage>
        <taxon>Bacteria</taxon>
        <taxon>Pseudomonadati</taxon>
        <taxon>Pseudomonadota</taxon>
        <taxon>Alphaproteobacteria</taxon>
        <taxon>Hyphomicrobiales</taxon>
        <taxon>Methylobacteriaceae</taxon>
        <taxon>Methylorubrum</taxon>
    </lineage>
</organism>
<dbReference type="EMBL" id="JACHOP010000008">
    <property type="protein sequence ID" value="MBB5757669.1"/>
    <property type="molecule type" value="Genomic_DNA"/>
</dbReference>
<keyword evidence="2" id="KW-0472">Membrane</keyword>
<dbReference type="Pfam" id="PF09527">
    <property type="entry name" value="ATPase_gene1"/>
    <property type="match status" value="1"/>
</dbReference>
<dbReference type="Proteomes" id="UP000583454">
    <property type="component" value="Unassembled WGS sequence"/>
</dbReference>
<keyword evidence="4" id="KW-1185">Reference proteome</keyword>
<evidence type="ECO:0000313" key="3">
    <source>
        <dbReference type="EMBL" id="MBB5757669.1"/>
    </source>
</evidence>
<evidence type="ECO:0000256" key="2">
    <source>
        <dbReference type="SAM" id="Phobius"/>
    </source>
</evidence>
<feature type="compositionally biased region" description="Basic and acidic residues" evidence="1">
    <location>
        <begin position="21"/>
        <end position="45"/>
    </location>
</feature>
<keyword evidence="2" id="KW-0812">Transmembrane</keyword>
<accession>A0A840ZID1</accession>
<reference evidence="3 4" key="1">
    <citation type="submission" date="2020-08" db="EMBL/GenBank/DDBJ databases">
        <title>Genomic Encyclopedia of Type Strains, Phase IV (KMG-IV): sequencing the most valuable type-strain genomes for metagenomic binning, comparative biology and taxonomic classification.</title>
        <authorList>
            <person name="Goeker M."/>
        </authorList>
    </citation>
    <scope>NUCLEOTIDE SEQUENCE [LARGE SCALE GENOMIC DNA]</scope>
    <source>
        <strain evidence="3 4">DSM 2163</strain>
    </source>
</reference>
<dbReference type="InterPro" id="IPR032820">
    <property type="entry name" value="ATPase_put"/>
</dbReference>
<feature type="transmembrane region" description="Helical" evidence="2">
    <location>
        <begin position="66"/>
        <end position="84"/>
    </location>
</feature>
<dbReference type="RefSeq" id="WP_183569409.1">
    <property type="nucleotide sequence ID" value="NZ_JACHOP010000008.1"/>
</dbReference>
<evidence type="ECO:0000256" key="1">
    <source>
        <dbReference type="SAM" id="MobiDB-lite"/>
    </source>
</evidence>
<sequence length="124" mass="12950">MSGNPSANGRGPEGPPGDDDLSARLRRLETQLEGRRPKAASDDAARSGMSGGPSPLGQAMRLSTEFVAGVIAGGILGYLCDHLLGTKPWGLMVFLVLGFLTGIYNVMRLSGFGPKPGKDHRQGS</sequence>
<feature type="transmembrane region" description="Helical" evidence="2">
    <location>
        <begin position="90"/>
        <end position="107"/>
    </location>
</feature>
<feature type="region of interest" description="Disordered" evidence="1">
    <location>
        <begin position="1"/>
        <end position="58"/>
    </location>
</feature>
<proteinExistence type="predicted"/>
<comment type="caution">
    <text evidence="3">The sequence shown here is derived from an EMBL/GenBank/DDBJ whole genome shotgun (WGS) entry which is preliminary data.</text>
</comment>
<protein>
    <submittedName>
        <fullName evidence="3">ATP synthase protein I</fullName>
    </submittedName>
</protein>
<keyword evidence="2" id="KW-1133">Transmembrane helix</keyword>
<evidence type="ECO:0000313" key="4">
    <source>
        <dbReference type="Proteomes" id="UP000583454"/>
    </source>
</evidence>
<gene>
    <name evidence="3" type="ORF">HNR00_002383</name>
</gene>
<name>A0A840ZID1_9HYPH</name>